<dbReference type="InterPro" id="IPR036388">
    <property type="entry name" value="WH-like_DNA-bd_sf"/>
</dbReference>
<accession>A0A7X2XU70</accession>
<organism evidence="2 3">
    <name type="scientific">Secundilactobacillus folii</name>
    <dbReference type="NCBI Taxonomy" id="2678357"/>
    <lineage>
        <taxon>Bacteria</taxon>
        <taxon>Bacillati</taxon>
        <taxon>Bacillota</taxon>
        <taxon>Bacilli</taxon>
        <taxon>Lactobacillales</taxon>
        <taxon>Lactobacillaceae</taxon>
        <taxon>Secundilactobacillus</taxon>
    </lineage>
</organism>
<dbReference type="RefSeq" id="WP_155430450.1">
    <property type="nucleotide sequence ID" value="NZ_WNJO01000001.1"/>
</dbReference>
<dbReference type="Proteomes" id="UP000466388">
    <property type="component" value="Unassembled WGS sequence"/>
</dbReference>
<keyword evidence="3" id="KW-1185">Reference proteome</keyword>
<dbReference type="GO" id="GO:0003700">
    <property type="term" value="F:DNA-binding transcription factor activity"/>
    <property type="evidence" value="ECO:0007669"/>
    <property type="project" value="InterPro"/>
</dbReference>
<dbReference type="PROSITE" id="PS50995">
    <property type="entry name" value="HTH_MARR_2"/>
    <property type="match status" value="1"/>
</dbReference>
<protein>
    <submittedName>
        <fullName evidence="2">MarR family transcriptional regulator</fullName>
    </submittedName>
</protein>
<dbReference type="InterPro" id="IPR036390">
    <property type="entry name" value="WH_DNA-bd_sf"/>
</dbReference>
<dbReference type="PRINTS" id="PR00598">
    <property type="entry name" value="HTHMARR"/>
</dbReference>
<dbReference type="PANTHER" id="PTHR33164:SF94">
    <property type="entry name" value="TRANSCRIPTIONAL REGULATORY PROTEIN-RELATED"/>
    <property type="match status" value="1"/>
</dbReference>
<dbReference type="InterPro" id="IPR039422">
    <property type="entry name" value="MarR/SlyA-like"/>
</dbReference>
<dbReference type="SUPFAM" id="SSF46785">
    <property type="entry name" value="Winged helix' DNA-binding domain"/>
    <property type="match status" value="1"/>
</dbReference>
<evidence type="ECO:0000259" key="1">
    <source>
        <dbReference type="PROSITE" id="PS50995"/>
    </source>
</evidence>
<dbReference type="Gene3D" id="1.10.10.10">
    <property type="entry name" value="Winged helix-like DNA-binding domain superfamily/Winged helix DNA-binding domain"/>
    <property type="match status" value="1"/>
</dbReference>
<comment type="caution">
    <text evidence="2">The sequence shown here is derived from an EMBL/GenBank/DDBJ whole genome shotgun (WGS) entry which is preliminary data.</text>
</comment>
<dbReference type="AlphaFoldDB" id="A0A7X2XU70"/>
<dbReference type="Pfam" id="PF12802">
    <property type="entry name" value="MarR_2"/>
    <property type="match status" value="1"/>
</dbReference>
<dbReference type="SMART" id="SM00347">
    <property type="entry name" value="HTH_MARR"/>
    <property type="match status" value="1"/>
</dbReference>
<dbReference type="PANTHER" id="PTHR33164">
    <property type="entry name" value="TRANSCRIPTIONAL REGULATOR, MARR FAMILY"/>
    <property type="match status" value="1"/>
</dbReference>
<proteinExistence type="predicted"/>
<dbReference type="GO" id="GO:0006950">
    <property type="term" value="P:response to stress"/>
    <property type="evidence" value="ECO:0007669"/>
    <property type="project" value="TreeGrafter"/>
</dbReference>
<evidence type="ECO:0000313" key="2">
    <source>
        <dbReference type="EMBL" id="MTV81160.1"/>
    </source>
</evidence>
<dbReference type="EMBL" id="WNJO01000001">
    <property type="protein sequence ID" value="MTV81160.1"/>
    <property type="molecule type" value="Genomic_DNA"/>
</dbReference>
<gene>
    <name evidence="2" type="ORF">GM612_00645</name>
</gene>
<sequence length="146" mass="16721">MEGILDNLSLAAKSLQVQTTKITRHYHVTIAEWRLLRQIDAKVITQDSMADALQLDTSTLSRQLKSLTTKELASKTAVGKDRRQLEYALTLKGQETLKNINQGYDALIDAVFHYWPEDEQQMMKIMLNRLNRSLDRASGFLAEQQK</sequence>
<feature type="domain" description="HTH marR-type" evidence="1">
    <location>
        <begin position="1"/>
        <end position="132"/>
    </location>
</feature>
<evidence type="ECO:0000313" key="3">
    <source>
        <dbReference type="Proteomes" id="UP000466388"/>
    </source>
</evidence>
<dbReference type="InterPro" id="IPR000835">
    <property type="entry name" value="HTH_MarR-typ"/>
</dbReference>
<name>A0A7X2XU70_9LACO</name>
<reference evidence="2 3" key="1">
    <citation type="submission" date="2019-11" db="EMBL/GenBank/DDBJ databases">
        <title>Lactobacillus sp. nov. CRM56-3, isolated from fermented tea leaves.</title>
        <authorList>
            <person name="Phuengjayaem S."/>
            <person name="Tanasupawat S."/>
        </authorList>
    </citation>
    <scope>NUCLEOTIDE SEQUENCE [LARGE SCALE GENOMIC DNA]</scope>
    <source>
        <strain evidence="2 3">CRM56-3</strain>
    </source>
</reference>